<proteinExistence type="predicted"/>
<reference evidence="1 2" key="1">
    <citation type="journal article" date="2019" name="Emerg. Microbes Infect.">
        <title>Comprehensive subspecies identification of 175 nontuberculous mycobacteria species based on 7547 genomic profiles.</title>
        <authorList>
            <person name="Matsumoto Y."/>
            <person name="Kinjo T."/>
            <person name="Motooka D."/>
            <person name="Nabeya D."/>
            <person name="Jung N."/>
            <person name="Uechi K."/>
            <person name="Horii T."/>
            <person name="Iida T."/>
            <person name="Fujita J."/>
            <person name="Nakamura S."/>
        </authorList>
    </citation>
    <scope>NUCLEOTIDE SEQUENCE [LARGE SCALE GENOMIC DNA]</scope>
    <source>
        <strain evidence="1 2">JCM 13574</strain>
    </source>
</reference>
<sequence>MTEDEREQAFLRSVFNTECYFAAVRAAGDVPWFEDPDKLAKLEDKCPGISQSPGEDARRILFNRRYQETKR</sequence>
<dbReference type="EMBL" id="AP022610">
    <property type="protein sequence ID" value="BBZ27868.1"/>
    <property type="molecule type" value="Genomic_DNA"/>
</dbReference>
<evidence type="ECO:0008006" key="3">
    <source>
        <dbReference type="Google" id="ProtNLM"/>
    </source>
</evidence>
<evidence type="ECO:0000313" key="1">
    <source>
        <dbReference type="EMBL" id="BBZ27868.1"/>
    </source>
</evidence>
<dbReference type="KEGG" id="mmag:MMAD_21630"/>
<organism evidence="1 2">
    <name type="scientific">Mycolicibacterium madagascariense</name>
    <dbReference type="NCBI Taxonomy" id="212765"/>
    <lineage>
        <taxon>Bacteria</taxon>
        <taxon>Bacillati</taxon>
        <taxon>Actinomycetota</taxon>
        <taxon>Actinomycetes</taxon>
        <taxon>Mycobacteriales</taxon>
        <taxon>Mycobacteriaceae</taxon>
        <taxon>Mycolicibacterium</taxon>
    </lineage>
</organism>
<evidence type="ECO:0000313" key="2">
    <source>
        <dbReference type="Proteomes" id="UP000466517"/>
    </source>
</evidence>
<gene>
    <name evidence="1" type="ORF">MMAD_21630</name>
</gene>
<protein>
    <recommendedName>
        <fullName evidence="3">Bacteriophage protein</fullName>
    </recommendedName>
</protein>
<accession>A0A7I7XFA2</accession>
<dbReference type="AlphaFoldDB" id="A0A7I7XFA2"/>
<keyword evidence="2" id="KW-1185">Reference proteome</keyword>
<dbReference type="Proteomes" id="UP000466517">
    <property type="component" value="Chromosome"/>
</dbReference>
<dbReference type="RefSeq" id="WP_163736383.1">
    <property type="nucleotide sequence ID" value="NZ_AP022610.1"/>
</dbReference>
<name>A0A7I7XFA2_9MYCO</name>